<evidence type="ECO:0000313" key="4">
    <source>
        <dbReference type="Proteomes" id="UP000034135"/>
    </source>
</evidence>
<reference evidence="3 4" key="1">
    <citation type="journal article" date="2015" name="Nature">
        <title>rRNA introns, odd ribosomes, and small enigmatic genomes across a large radiation of phyla.</title>
        <authorList>
            <person name="Brown C.T."/>
            <person name="Hug L.A."/>
            <person name="Thomas B.C."/>
            <person name="Sharon I."/>
            <person name="Castelle C.J."/>
            <person name="Singh A."/>
            <person name="Wilkins M.J."/>
            <person name="Williams K.H."/>
            <person name="Banfield J.F."/>
        </authorList>
    </citation>
    <scope>NUCLEOTIDE SEQUENCE [LARGE SCALE GENOMIC DNA]</scope>
</reference>
<gene>
    <name evidence="3" type="ORF">UV33_C0014G0002</name>
</gene>
<dbReference type="SUPFAM" id="SSF53756">
    <property type="entry name" value="UDP-Glycosyltransferase/glycogen phosphorylase"/>
    <property type="match status" value="1"/>
</dbReference>
<name>A0A0G1AV89_9BACT</name>
<dbReference type="Gene3D" id="3.40.50.2000">
    <property type="entry name" value="Glycogen Phosphorylase B"/>
    <property type="match status" value="2"/>
</dbReference>
<dbReference type="InterPro" id="IPR001296">
    <property type="entry name" value="Glyco_trans_1"/>
</dbReference>
<dbReference type="InterPro" id="IPR038013">
    <property type="entry name" value="ALG11"/>
</dbReference>
<dbReference type="CDD" id="cd03801">
    <property type="entry name" value="GT4_PimA-like"/>
    <property type="match status" value="1"/>
</dbReference>
<dbReference type="Proteomes" id="UP000034135">
    <property type="component" value="Unassembled WGS sequence"/>
</dbReference>
<evidence type="ECO:0000259" key="1">
    <source>
        <dbReference type="Pfam" id="PF00534"/>
    </source>
</evidence>
<feature type="domain" description="Glycosyltransferase subfamily 4-like N-terminal" evidence="2">
    <location>
        <begin position="13"/>
        <end position="169"/>
    </location>
</feature>
<dbReference type="GO" id="GO:0006487">
    <property type="term" value="P:protein N-linked glycosylation"/>
    <property type="evidence" value="ECO:0007669"/>
    <property type="project" value="TreeGrafter"/>
</dbReference>
<dbReference type="PANTHER" id="PTHR45919">
    <property type="entry name" value="GDP-MAN:MAN(3)GLCNAC(2)-PP-DOL ALPHA-1,2-MANNOSYLTRANSFERASE"/>
    <property type="match status" value="1"/>
</dbReference>
<dbReference type="GO" id="GO:0004377">
    <property type="term" value="F:GDP-Man:Man(3)GlcNAc(2)-PP-Dol alpha-1,2-mannosyltransferase activity"/>
    <property type="evidence" value="ECO:0007669"/>
    <property type="project" value="InterPro"/>
</dbReference>
<organism evidence="3 4">
    <name type="scientific">Candidatus Daviesbacteria bacterium GW2011_GWA1_42_6</name>
    <dbReference type="NCBI Taxonomy" id="1618420"/>
    <lineage>
        <taxon>Bacteria</taxon>
        <taxon>Candidatus Daviesiibacteriota</taxon>
    </lineage>
</organism>
<evidence type="ECO:0000313" key="3">
    <source>
        <dbReference type="EMBL" id="KKS65025.1"/>
    </source>
</evidence>
<dbReference type="GO" id="GO:0016020">
    <property type="term" value="C:membrane"/>
    <property type="evidence" value="ECO:0007669"/>
    <property type="project" value="TreeGrafter"/>
</dbReference>
<comment type="caution">
    <text evidence="3">The sequence shown here is derived from an EMBL/GenBank/DDBJ whole genome shotgun (WGS) entry which is preliminary data.</text>
</comment>
<dbReference type="InterPro" id="IPR028098">
    <property type="entry name" value="Glyco_trans_4-like_N"/>
</dbReference>
<dbReference type="EMBL" id="LCEB01000014">
    <property type="protein sequence ID" value="KKS65025.1"/>
    <property type="molecule type" value="Genomic_DNA"/>
</dbReference>
<evidence type="ECO:0008006" key="5">
    <source>
        <dbReference type="Google" id="ProtNLM"/>
    </source>
</evidence>
<dbReference type="PANTHER" id="PTHR45919:SF1">
    <property type="entry name" value="GDP-MAN:MAN(3)GLCNAC(2)-PP-DOL ALPHA-1,2-MANNOSYLTRANSFERASE"/>
    <property type="match status" value="1"/>
</dbReference>
<proteinExistence type="predicted"/>
<accession>A0A0G1AV89</accession>
<feature type="domain" description="Glycosyl transferase family 1" evidence="1">
    <location>
        <begin position="170"/>
        <end position="343"/>
    </location>
</feature>
<sequence length="361" mass="40790">MKIGIYTPYLDSFGGGERYMLTIAETLSKNHDVDLLLDEHQLSLEPEKLIADLGERLGLDLTKVNLKKAPLQRIGFLKRLFFWKDYDVLFYLTDGSVFYSTAKKSIIHFQVPFENIGAKGLWGKISKAFLRIKLSSWDTAIYNSQFTQSIVEKGWPVKGEVVYPPVDVKKIKPLEKKKQILSVGRFVSFSKSKKHEEMIEAFADLHKNGLAAGWSLHLAGSVEGDESYVQELQNMAKDVPVKFYPNCSFDDLLNLYGESSVYWHAAGFSEEDPSKMEHFGITTVEAMAGGCVPVVIAKGGQPEIVEDGSCGFLWNNLGQLQDKTLKIIRDPKMMGEMAKRAIERSRLFSKERFEAKIKDLI</sequence>
<protein>
    <recommendedName>
        <fullName evidence="5">Glycosyl transferase family 1 domain-containing protein</fullName>
    </recommendedName>
</protein>
<evidence type="ECO:0000259" key="2">
    <source>
        <dbReference type="Pfam" id="PF13439"/>
    </source>
</evidence>
<dbReference type="AlphaFoldDB" id="A0A0G1AV89"/>
<dbReference type="Pfam" id="PF00534">
    <property type="entry name" value="Glycos_transf_1"/>
    <property type="match status" value="1"/>
</dbReference>
<dbReference type="Pfam" id="PF13439">
    <property type="entry name" value="Glyco_transf_4"/>
    <property type="match status" value="1"/>
</dbReference>